<dbReference type="KEGG" id="mars:A8C75_18980"/>
<sequence length="316" mass="33815">METSFTLLSQIFAVTGPVFIMVLVGMLLKKIDLIDDAFINTASTLTFRATMPTLLFLGIIKADLATALQPRLIGYFCLATLLSFAGAWLWSLRFVAGEDRGVYVQGAFRGNCGIVSLALAANQYGAYGLSTGGVMSGLVIVLFNILSTIVLSIYSSSYEANLRTVLRDLAKNPLIISVAAGLLMASLELSLPPWLMVSGEYFGSLTLPLALVCVGGSLSLEAFRDSGRVAVSASLLKVLWLPLIFTALAWALGFEGRELGLLFLFLASPTAAVSYVMARTSGSNARLAANIIALSTLLSVITIMVGLYLLQYWQLI</sequence>
<gene>
    <name evidence="9" type="ORF">A8C75_18980</name>
</gene>
<feature type="transmembrane region" description="Helical" evidence="8">
    <location>
        <begin position="259"/>
        <end position="278"/>
    </location>
</feature>
<reference evidence="9 10" key="2">
    <citation type="journal article" date="2018" name="Int. J. Syst. Evol. Microbiol.">
        <title>Marinobacterium aestuarii sp. nov., a benzene-degrading marine bacterium isolated from estuary sediment.</title>
        <authorList>
            <person name="Bae S.S."/>
            <person name="Jung J."/>
            <person name="Chung D."/>
            <person name="Baek K."/>
        </authorList>
    </citation>
    <scope>NUCLEOTIDE SEQUENCE [LARGE SCALE GENOMIC DNA]</scope>
    <source>
        <strain evidence="9 10">ST58-10</strain>
    </source>
</reference>
<accession>A0A1A9F2M8</accession>
<evidence type="ECO:0000256" key="3">
    <source>
        <dbReference type="ARBA" id="ARBA00022448"/>
    </source>
</evidence>
<feature type="transmembrane region" description="Helical" evidence="8">
    <location>
        <begin position="133"/>
        <end position="154"/>
    </location>
</feature>
<feature type="transmembrane region" description="Helical" evidence="8">
    <location>
        <begin position="72"/>
        <end position="90"/>
    </location>
</feature>
<evidence type="ECO:0000256" key="4">
    <source>
        <dbReference type="ARBA" id="ARBA00022475"/>
    </source>
</evidence>
<comment type="subcellular location">
    <subcellularLocation>
        <location evidence="1">Cell membrane</location>
        <topology evidence="1">Multi-pass membrane protein</topology>
    </subcellularLocation>
</comment>
<name>A0A1A9F2M8_9GAMM</name>
<organism evidence="9 10">
    <name type="scientific">Marinobacterium aestuarii</name>
    <dbReference type="NCBI Taxonomy" id="1821621"/>
    <lineage>
        <taxon>Bacteria</taxon>
        <taxon>Pseudomonadati</taxon>
        <taxon>Pseudomonadota</taxon>
        <taxon>Gammaproteobacteria</taxon>
        <taxon>Oceanospirillales</taxon>
        <taxon>Oceanospirillaceae</taxon>
        <taxon>Marinobacterium</taxon>
    </lineage>
</organism>
<keyword evidence="6 8" id="KW-1133">Transmembrane helix</keyword>
<protein>
    <submittedName>
        <fullName evidence="9">Malate transporter</fullName>
    </submittedName>
</protein>
<evidence type="ECO:0000256" key="1">
    <source>
        <dbReference type="ARBA" id="ARBA00004651"/>
    </source>
</evidence>
<feature type="transmembrane region" description="Helical" evidence="8">
    <location>
        <begin position="201"/>
        <end position="223"/>
    </location>
</feature>
<proteinExistence type="inferred from homology"/>
<reference evidence="10" key="1">
    <citation type="submission" date="2016-05" db="EMBL/GenBank/DDBJ databases">
        <authorList>
            <person name="Baek K."/>
            <person name="Yang S.-J."/>
        </authorList>
    </citation>
    <scope>NUCLEOTIDE SEQUENCE [LARGE SCALE GENOMIC DNA]</scope>
    <source>
        <strain evidence="10">ST58-10</strain>
    </source>
</reference>
<dbReference type="InterPro" id="IPR004776">
    <property type="entry name" value="Mem_transp_PIN-like"/>
</dbReference>
<keyword evidence="10" id="KW-1185">Reference proteome</keyword>
<comment type="similarity">
    <text evidence="2">Belongs to the auxin efflux carrier (TC 2.A.69) family.</text>
</comment>
<keyword evidence="4" id="KW-1003">Cell membrane</keyword>
<evidence type="ECO:0000256" key="5">
    <source>
        <dbReference type="ARBA" id="ARBA00022692"/>
    </source>
</evidence>
<dbReference type="Pfam" id="PF03547">
    <property type="entry name" value="Mem_trans"/>
    <property type="match status" value="1"/>
</dbReference>
<evidence type="ECO:0000313" key="9">
    <source>
        <dbReference type="EMBL" id="ANG64352.1"/>
    </source>
</evidence>
<dbReference type="PANTHER" id="PTHR36838">
    <property type="entry name" value="AUXIN EFFLUX CARRIER FAMILY PROTEIN"/>
    <property type="match status" value="1"/>
</dbReference>
<dbReference type="RefSeq" id="WP_067385879.1">
    <property type="nucleotide sequence ID" value="NZ_CP015839.1"/>
</dbReference>
<evidence type="ECO:0000256" key="8">
    <source>
        <dbReference type="SAM" id="Phobius"/>
    </source>
</evidence>
<evidence type="ECO:0000256" key="6">
    <source>
        <dbReference type="ARBA" id="ARBA00022989"/>
    </source>
</evidence>
<dbReference type="EMBL" id="CP015839">
    <property type="protein sequence ID" value="ANG64352.1"/>
    <property type="molecule type" value="Genomic_DNA"/>
</dbReference>
<dbReference type="OrthoDB" id="9786439at2"/>
<dbReference type="GO" id="GO:0005886">
    <property type="term" value="C:plasma membrane"/>
    <property type="evidence" value="ECO:0007669"/>
    <property type="project" value="UniProtKB-SubCell"/>
</dbReference>
<keyword evidence="5 8" id="KW-0812">Transmembrane</keyword>
<evidence type="ECO:0000313" key="10">
    <source>
        <dbReference type="Proteomes" id="UP000078070"/>
    </source>
</evidence>
<dbReference type="AlphaFoldDB" id="A0A1A9F2M8"/>
<dbReference type="Gene3D" id="1.20.1530.20">
    <property type="match status" value="1"/>
</dbReference>
<evidence type="ECO:0000256" key="2">
    <source>
        <dbReference type="ARBA" id="ARBA00010145"/>
    </source>
</evidence>
<dbReference type="InterPro" id="IPR038770">
    <property type="entry name" value="Na+/solute_symporter_sf"/>
</dbReference>
<feature type="transmembrane region" description="Helical" evidence="8">
    <location>
        <begin position="174"/>
        <end position="195"/>
    </location>
</feature>
<keyword evidence="7 8" id="KW-0472">Membrane</keyword>
<feature type="transmembrane region" description="Helical" evidence="8">
    <location>
        <begin position="37"/>
        <end position="60"/>
    </location>
</feature>
<feature type="transmembrane region" description="Helical" evidence="8">
    <location>
        <begin position="235"/>
        <end position="253"/>
    </location>
</feature>
<feature type="transmembrane region" description="Helical" evidence="8">
    <location>
        <begin position="6"/>
        <end position="28"/>
    </location>
</feature>
<dbReference type="PANTHER" id="PTHR36838:SF4">
    <property type="entry name" value="AUXIN EFFLUX CARRIER FAMILY PROTEIN"/>
    <property type="match status" value="1"/>
</dbReference>
<feature type="transmembrane region" description="Helical" evidence="8">
    <location>
        <begin position="287"/>
        <end position="310"/>
    </location>
</feature>
<dbReference type="Proteomes" id="UP000078070">
    <property type="component" value="Chromosome"/>
</dbReference>
<evidence type="ECO:0000256" key="7">
    <source>
        <dbReference type="ARBA" id="ARBA00023136"/>
    </source>
</evidence>
<dbReference type="GO" id="GO:0055085">
    <property type="term" value="P:transmembrane transport"/>
    <property type="evidence" value="ECO:0007669"/>
    <property type="project" value="InterPro"/>
</dbReference>
<dbReference type="STRING" id="1821621.A8C75_18980"/>
<keyword evidence="3" id="KW-0813">Transport</keyword>